<feature type="domain" description="ThuA-like" evidence="1">
    <location>
        <begin position="4"/>
        <end position="218"/>
    </location>
</feature>
<evidence type="ECO:0000313" key="2">
    <source>
        <dbReference type="EMBL" id="GAA5061824.1"/>
    </source>
</evidence>
<dbReference type="InterPro" id="IPR029010">
    <property type="entry name" value="ThuA-like"/>
</dbReference>
<dbReference type="Proteomes" id="UP001501729">
    <property type="component" value="Unassembled WGS sequence"/>
</dbReference>
<protein>
    <submittedName>
        <fullName evidence="2">Trehalose utilization protein ThuA</fullName>
    </submittedName>
</protein>
<gene>
    <name evidence="2" type="ORF">GCM10025751_48340</name>
</gene>
<comment type="caution">
    <text evidence="2">The sequence shown here is derived from an EMBL/GenBank/DDBJ whole genome shotgun (WGS) entry which is preliminary data.</text>
</comment>
<dbReference type="InterPro" id="IPR009381">
    <property type="entry name" value="Trehalose_catabolism_ThuA_prok"/>
</dbReference>
<dbReference type="Gene3D" id="3.40.50.880">
    <property type="match status" value="1"/>
</dbReference>
<dbReference type="SUPFAM" id="SSF52317">
    <property type="entry name" value="Class I glutamine amidotransferase-like"/>
    <property type="match status" value="1"/>
</dbReference>
<evidence type="ECO:0000259" key="1">
    <source>
        <dbReference type="Pfam" id="PF06283"/>
    </source>
</evidence>
<dbReference type="PIRSF" id="PIRSF030013">
    <property type="entry name" value="ThuA"/>
    <property type="match status" value="1"/>
</dbReference>
<sequence length="235" mass="27143">MPTKVTVWNENRHEQQDEQAREVYPDGIHTAIAEALDSKDYDVRTATLDEPEHGLSEEVLDDTDVLIWWSHIANDEVKDEVVDRVISRIHNGMGFIPLHSARGSKVFKRLMGTSTRIKWRHDDRERLWVVDPSHPIADGIEEYVEIPEEEMYGEPQNIPKPDEIVFIGWFAGGEVLRSGCCYKRGKGRIFYFQPGHEEYPIYYQDEIRRIITNATEWATPLEGVTATYGNTKALE</sequence>
<dbReference type="InterPro" id="IPR029062">
    <property type="entry name" value="Class_I_gatase-like"/>
</dbReference>
<evidence type="ECO:0000313" key="3">
    <source>
        <dbReference type="Proteomes" id="UP001501729"/>
    </source>
</evidence>
<dbReference type="Pfam" id="PF06283">
    <property type="entry name" value="ThuA"/>
    <property type="match status" value="1"/>
</dbReference>
<dbReference type="EMBL" id="BAABKX010000022">
    <property type="protein sequence ID" value="GAA5061824.1"/>
    <property type="molecule type" value="Genomic_DNA"/>
</dbReference>
<dbReference type="GeneID" id="68616473"/>
<dbReference type="AlphaFoldDB" id="A0AAV3UPA2"/>
<keyword evidence="3" id="KW-1185">Reference proteome</keyword>
<dbReference type="RefSeq" id="WP_227777849.1">
    <property type="nucleotide sequence ID" value="NZ_BAABKX010000022.1"/>
</dbReference>
<name>A0AAV3UPA2_9EURY</name>
<reference evidence="2 3" key="1">
    <citation type="journal article" date="2019" name="Int. J. Syst. Evol. Microbiol.">
        <title>The Global Catalogue of Microorganisms (GCM) 10K type strain sequencing project: providing services to taxonomists for standard genome sequencing and annotation.</title>
        <authorList>
            <consortium name="The Broad Institute Genomics Platform"/>
            <consortium name="The Broad Institute Genome Sequencing Center for Infectious Disease"/>
            <person name="Wu L."/>
            <person name="Ma J."/>
        </authorList>
    </citation>
    <scope>NUCLEOTIDE SEQUENCE [LARGE SCALE GENOMIC DNA]</scope>
    <source>
        <strain evidence="2 3">JCM 17504</strain>
    </source>
</reference>
<accession>A0AAV3UPA2</accession>
<organism evidence="2 3">
    <name type="scientific">Haladaptatus pallidirubidus</name>
    <dbReference type="NCBI Taxonomy" id="1008152"/>
    <lineage>
        <taxon>Archaea</taxon>
        <taxon>Methanobacteriati</taxon>
        <taxon>Methanobacteriota</taxon>
        <taxon>Stenosarchaea group</taxon>
        <taxon>Halobacteria</taxon>
        <taxon>Halobacteriales</taxon>
        <taxon>Haladaptataceae</taxon>
        <taxon>Haladaptatus</taxon>
    </lineage>
</organism>
<proteinExistence type="predicted"/>